<dbReference type="AlphaFoldDB" id="D6PB73"/>
<protein>
    <submittedName>
        <fullName evidence="2">Uncharacterized protein</fullName>
    </submittedName>
</protein>
<feature type="region of interest" description="Disordered" evidence="1">
    <location>
        <begin position="26"/>
        <end position="53"/>
    </location>
</feature>
<name>D6PB73_9ARCH</name>
<feature type="compositionally biased region" description="Basic and acidic residues" evidence="1">
    <location>
        <begin position="26"/>
        <end position="46"/>
    </location>
</feature>
<proteinExistence type="predicted"/>
<organism evidence="2">
    <name type="scientific">uncultured archaeon MedDCM-OCT-S04-C140</name>
    <dbReference type="NCBI Taxonomy" id="743085"/>
    <lineage>
        <taxon>Archaea</taxon>
        <taxon>environmental samples</taxon>
    </lineage>
</organism>
<reference evidence="2" key="1">
    <citation type="journal article" date="2010" name="ISME J.">
        <title>Metagenome of the Mediterranean deep chlorophyll maximum studied by direct and fosmid library 454 pyrosequencing.</title>
        <authorList>
            <person name="Ghai R."/>
            <person name="Martin-Cuadrado A.B."/>
            <person name="Molto A.G."/>
            <person name="Heredia I.G."/>
            <person name="Cabrera R."/>
            <person name="Martin J."/>
            <person name="Verdu M."/>
            <person name="Deschamps P."/>
            <person name="Moreira D."/>
            <person name="Lopez-Garcia P."/>
            <person name="Mira A."/>
            <person name="Rodriguez-Valera F."/>
        </authorList>
    </citation>
    <scope>NUCLEOTIDE SEQUENCE</scope>
</reference>
<dbReference type="EMBL" id="GU942959">
    <property type="protein sequence ID" value="ADD92974.1"/>
    <property type="molecule type" value="Genomic_DNA"/>
</dbReference>
<evidence type="ECO:0000313" key="2">
    <source>
        <dbReference type="EMBL" id="ADD92974.1"/>
    </source>
</evidence>
<sequence>MCNIVKEIEMTLQAEKMVAGKSCKEEGCSSHGKGPDGELGAHDVKRTWTHHQI</sequence>
<evidence type="ECO:0000256" key="1">
    <source>
        <dbReference type="SAM" id="MobiDB-lite"/>
    </source>
</evidence>
<accession>D6PB73</accession>